<name>A0A151IV04_9HYME</name>
<sequence length="122" mass="13643">KLSGNNADGIYFDANSWKQFQDNMGYMNECLTSDNRTKTNSVIIKNISISFTTSYGAKSILLAYKDEEEGLRSIENISGNLRKEEVASDSTPRSKKCRTFAVAIVMQKITFLGLQNIVKCVD</sequence>
<feature type="non-terminal residue" evidence="1">
    <location>
        <position position="1"/>
    </location>
</feature>
<dbReference type="Proteomes" id="UP000078492">
    <property type="component" value="Unassembled WGS sequence"/>
</dbReference>
<dbReference type="AlphaFoldDB" id="A0A151IV04"/>
<feature type="non-terminal residue" evidence="1">
    <location>
        <position position="122"/>
    </location>
</feature>
<evidence type="ECO:0000313" key="1">
    <source>
        <dbReference type="EMBL" id="KYN11360.1"/>
    </source>
</evidence>
<dbReference type="EMBL" id="KQ980930">
    <property type="protein sequence ID" value="KYN11360.1"/>
    <property type="molecule type" value="Genomic_DNA"/>
</dbReference>
<accession>A0A151IV04</accession>
<keyword evidence="2" id="KW-1185">Reference proteome</keyword>
<evidence type="ECO:0000313" key="2">
    <source>
        <dbReference type="Proteomes" id="UP000078492"/>
    </source>
</evidence>
<reference evidence="1 2" key="1">
    <citation type="submission" date="2015-09" db="EMBL/GenBank/DDBJ databases">
        <title>Trachymyrmex cornetzi WGS genome.</title>
        <authorList>
            <person name="Nygaard S."/>
            <person name="Hu H."/>
            <person name="Boomsma J."/>
            <person name="Zhang G."/>
        </authorList>
    </citation>
    <scope>NUCLEOTIDE SEQUENCE [LARGE SCALE GENOMIC DNA]</scope>
    <source>
        <strain evidence="1">Tcor2-1</strain>
        <tissue evidence="1">Whole body</tissue>
    </source>
</reference>
<protein>
    <submittedName>
        <fullName evidence="1">Uncharacterized protein</fullName>
    </submittedName>
</protein>
<gene>
    <name evidence="1" type="ORF">ALC57_16489</name>
</gene>
<proteinExistence type="predicted"/>
<organism evidence="1 2">
    <name type="scientific">Trachymyrmex cornetzi</name>
    <dbReference type="NCBI Taxonomy" id="471704"/>
    <lineage>
        <taxon>Eukaryota</taxon>
        <taxon>Metazoa</taxon>
        <taxon>Ecdysozoa</taxon>
        <taxon>Arthropoda</taxon>
        <taxon>Hexapoda</taxon>
        <taxon>Insecta</taxon>
        <taxon>Pterygota</taxon>
        <taxon>Neoptera</taxon>
        <taxon>Endopterygota</taxon>
        <taxon>Hymenoptera</taxon>
        <taxon>Apocrita</taxon>
        <taxon>Aculeata</taxon>
        <taxon>Formicoidea</taxon>
        <taxon>Formicidae</taxon>
        <taxon>Myrmicinae</taxon>
        <taxon>Trachymyrmex</taxon>
    </lineage>
</organism>